<feature type="domain" description="Disease resistance N-terminal" evidence="9">
    <location>
        <begin position="29"/>
        <end position="99"/>
    </location>
</feature>
<feature type="domain" description="NB-ARC" evidence="8">
    <location>
        <begin position="234"/>
        <end position="436"/>
    </location>
</feature>
<dbReference type="GO" id="GO:0042742">
    <property type="term" value="P:defense response to bacterium"/>
    <property type="evidence" value="ECO:0007669"/>
    <property type="project" value="UniProtKB-ARBA"/>
</dbReference>
<organism evidence="12 13">
    <name type="scientific">Eragrostis curvula</name>
    <name type="common">weeping love grass</name>
    <dbReference type="NCBI Taxonomy" id="38414"/>
    <lineage>
        <taxon>Eukaryota</taxon>
        <taxon>Viridiplantae</taxon>
        <taxon>Streptophyta</taxon>
        <taxon>Embryophyta</taxon>
        <taxon>Tracheophyta</taxon>
        <taxon>Spermatophyta</taxon>
        <taxon>Magnoliopsida</taxon>
        <taxon>Liliopsida</taxon>
        <taxon>Poales</taxon>
        <taxon>Poaceae</taxon>
        <taxon>PACMAD clade</taxon>
        <taxon>Chloridoideae</taxon>
        <taxon>Eragrostideae</taxon>
        <taxon>Eragrostidinae</taxon>
        <taxon>Eragrostis</taxon>
    </lineage>
</organism>
<dbReference type="InterPro" id="IPR032675">
    <property type="entry name" value="LRR_dom_sf"/>
</dbReference>
<name>A0A5J9TTW2_9POAL</name>
<keyword evidence="13" id="KW-1185">Reference proteome</keyword>
<keyword evidence="5" id="KW-0611">Plant defense</keyword>
<dbReference type="GO" id="GO:0009626">
    <property type="term" value="P:plant-type hypersensitive response"/>
    <property type="evidence" value="ECO:0007669"/>
    <property type="project" value="UniProtKB-ARBA"/>
</dbReference>
<dbReference type="Gene3D" id="1.10.8.430">
    <property type="entry name" value="Helical domain of apoptotic protease-activating factors"/>
    <property type="match status" value="1"/>
</dbReference>
<evidence type="ECO:0000256" key="3">
    <source>
        <dbReference type="ARBA" id="ARBA00022737"/>
    </source>
</evidence>
<dbReference type="Gene3D" id="1.20.5.4130">
    <property type="match status" value="1"/>
</dbReference>
<evidence type="ECO:0000259" key="10">
    <source>
        <dbReference type="Pfam" id="PF23559"/>
    </source>
</evidence>
<dbReference type="EMBL" id="RWGY01000031">
    <property type="protein sequence ID" value="TVU14850.1"/>
    <property type="molecule type" value="Genomic_DNA"/>
</dbReference>
<dbReference type="Pfam" id="PF00931">
    <property type="entry name" value="NB-ARC"/>
    <property type="match status" value="1"/>
</dbReference>
<dbReference type="Pfam" id="PF23559">
    <property type="entry name" value="WHD_DRP"/>
    <property type="match status" value="1"/>
</dbReference>
<feature type="domain" description="R13L1/DRL21-like LRR repeat region" evidence="11">
    <location>
        <begin position="789"/>
        <end position="920"/>
    </location>
</feature>
<dbReference type="InterPro" id="IPR041118">
    <property type="entry name" value="Rx_N"/>
</dbReference>
<dbReference type="InterPro" id="IPR036388">
    <property type="entry name" value="WH-like_DNA-bd_sf"/>
</dbReference>
<dbReference type="Pfam" id="PF25019">
    <property type="entry name" value="LRR_R13L1-DRL21"/>
    <property type="match status" value="1"/>
</dbReference>
<gene>
    <name evidence="12" type="ORF">EJB05_38346</name>
</gene>
<evidence type="ECO:0000256" key="6">
    <source>
        <dbReference type="ARBA" id="ARBA00022840"/>
    </source>
</evidence>
<dbReference type="GO" id="GO:0005524">
    <property type="term" value="F:ATP binding"/>
    <property type="evidence" value="ECO:0007669"/>
    <property type="project" value="UniProtKB-KW"/>
</dbReference>
<dbReference type="Gene3D" id="1.10.10.10">
    <property type="entry name" value="Winged helix-like DNA-binding domain superfamily/Winged helix DNA-binding domain"/>
    <property type="match status" value="1"/>
</dbReference>
<dbReference type="InterPro" id="IPR027417">
    <property type="entry name" value="P-loop_NTPase"/>
</dbReference>
<proteinExistence type="inferred from homology"/>
<feature type="compositionally biased region" description="Polar residues" evidence="7">
    <location>
        <begin position="133"/>
        <end position="147"/>
    </location>
</feature>
<feature type="region of interest" description="Disordered" evidence="7">
    <location>
        <begin position="305"/>
        <end position="341"/>
    </location>
</feature>
<dbReference type="GO" id="GO:0002758">
    <property type="term" value="P:innate immune response-activating signaling pathway"/>
    <property type="evidence" value="ECO:0007669"/>
    <property type="project" value="UniProtKB-ARBA"/>
</dbReference>
<reference evidence="12 13" key="1">
    <citation type="journal article" date="2019" name="Sci. Rep.">
        <title>A high-quality genome of Eragrostis curvula grass provides insights into Poaceae evolution and supports new strategies to enhance forage quality.</title>
        <authorList>
            <person name="Carballo J."/>
            <person name="Santos B.A.C.M."/>
            <person name="Zappacosta D."/>
            <person name="Garbus I."/>
            <person name="Selva J.P."/>
            <person name="Gallo C.A."/>
            <person name="Diaz A."/>
            <person name="Albertini E."/>
            <person name="Caccamo M."/>
            <person name="Echenique V."/>
        </authorList>
    </citation>
    <scope>NUCLEOTIDE SEQUENCE [LARGE SCALE GENOMIC DNA]</scope>
    <source>
        <strain evidence="13">cv. Victoria</strain>
        <tissue evidence="12">Leaf</tissue>
    </source>
</reference>
<dbReference type="Pfam" id="PF18052">
    <property type="entry name" value="Rx_N"/>
    <property type="match status" value="1"/>
</dbReference>
<dbReference type="Proteomes" id="UP000324897">
    <property type="component" value="Unassembled WGS sequence"/>
</dbReference>
<evidence type="ECO:0000256" key="1">
    <source>
        <dbReference type="ARBA" id="ARBA00008894"/>
    </source>
</evidence>
<sequence>MEAMEASAVEAAVLWLAQTILANLLLDKLDEWLRQVGLADDIQKLKVEIEKVEGVVSAGKGRAVGNRQLARLLARLKELLYDADDVVDELDYYRLKHEVEGGIYMRYCSSMPIAMKAPFSIWVIALNHTCSASDSAPNDTTDLTRNSTSRKRTRVDEELTHNTAANPHPWDKAKFSNKIQQIARKLQDIRLQLNEIHSVSSANLNHYQNSTSYQCLRTSSLAPRKVYGREKEKDYIIRVMRAKESDTLTVLPIVGIGGVGKTDLAQLVYNDPVVEKQYERVWVWVSNEFDKVIVTRNMLDFFSQESHHNRRKKTRESHHNRRKKTRESHHNRRKKTRESHHKISNYAKLQEILKGHMEDRSKRFLLILDDVWGSMDYDQWVELLAPLQSSPKKGNMIIVTTRNLFFAQRIGTAKPMKLRGLEENDVWSLLKAFTFGDDDYRGNQTLEKIGSEIVKKLNGSPLEAETAGNILRKRLTADHWNNIMENEDWKSLQHSRGIMASLKLSYDQLPYELQQCFLYCSIFPYNYEFLAEDLIAIWISQGFVRGNNSSDIEETGRGYLTELVGSGFFEQVDTEGSQICVMVPALMHDFAKLVSRKECAVIDSMECNELLPTTRHLSILTDFAYHYEVYPQKIQRNERFEEKLRSVVTPARKLRTLLLIGKCDCFFLRSFQHIFEKEKYLRMLQISSPYASFDDDFLPSLVNSTHLRYLKVKIEGNGEALHIPQSKFYHLEVLDAGNSAICNDMNGLVSMRRLFVKKGAQCSITGVDETNNPQESHNSTDQHSGCFEIRRLQSMNRLVHLSVFQLGNLNTAEADGAKVLRDKQHLENLQLSWKDIRDSNNISSSSNFADTESDVLEGLEPHHNLKYLEISGYNGATSPSWLASSVTNLRALHLKDCGEWQILPSLESLPFLIKLKLTNMKKVIELSIPSLEELVLFKLPKLELCSCNSVMDLSSSLRVLKISRCHVLKSFPLFESCEKFNIEQKSWFCRLDKLAIDGCSQLKISNHLPPSSTVSELWIRDVLEIPDINGSPDKRLEVSSYSKAAMLDDKWFAYHNLRMLTELCISCPGRVYISFQAFRQLINLKDLQIEQCSEILSSHVVQDPTDEYMAAANDSALPSLRRLSVSSCGIMGKWMSVLLRHVKAVEEFSLYNCQQITTLSIEEEEINLSDLRSGLEASSSGNSYNNALAAPPSDSLLRMPSNLLSSVKKMSIMNCRELIYQGSKVGFARFTSLEELKIISCPKLIPSLDHSGEHYDSANGKWFLPLSLCSILIDKAPETLQLCFPENRSYLRRLLVEDSPRLKSLQLHSCTALEKLEIRRCDSLVSLEGLQSLGGLTALKVFSCPGLPDLEHLSRQGLGYLRLEWLGIDKFSFLSMPVWMRLASLKRLEIYDKKVMGPSDWSDGIALQLLTSLKELEFSCCEVLQDLPVGLHSLPYLRKLEIYHCPRITKLPEQGLPPSLEELDIWGCSKELAEQCRMLATSKLKVKIDWCIRELITG</sequence>
<feature type="domain" description="Disease resistance protein winged helix" evidence="10">
    <location>
        <begin position="522"/>
        <end position="591"/>
    </location>
</feature>
<dbReference type="InterPro" id="IPR042197">
    <property type="entry name" value="Apaf_helical"/>
</dbReference>
<feature type="compositionally biased region" description="Basic residues" evidence="7">
    <location>
        <begin position="308"/>
        <end position="341"/>
    </location>
</feature>
<evidence type="ECO:0000259" key="9">
    <source>
        <dbReference type="Pfam" id="PF18052"/>
    </source>
</evidence>
<accession>A0A5J9TTW2</accession>
<dbReference type="Gene3D" id="3.40.50.300">
    <property type="entry name" value="P-loop containing nucleotide triphosphate hydrolases"/>
    <property type="match status" value="1"/>
</dbReference>
<evidence type="ECO:0000259" key="11">
    <source>
        <dbReference type="Pfam" id="PF25019"/>
    </source>
</evidence>
<evidence type="ECO:0000256" key="7">
    <source>
        <dbReference type="SAM" id="MobiDB-lite"/>
    </source>
</evidence>
<evidence type="ECO:0000259" key="8">
    <source>
        <dbReference type="Pfam" id="PF00931"/>
    </source>
</evidence>
<dbReference type="InterPro" id="IPR058922">
    <property type="entry name" value="WHD_DRP"/>
</dbReference>
<dbReference type="InterPro" id="IPR002182">
    <property type="entry name" value="NB-ARC"/>
</dbReference>
<dbReference type="GO" id="GO:0043531">
    <property type="term" value="F:ADP binding"/>
    <property type="evidence" value="ECO:0007669"/>
    <property type="project" value="InterPro"/>
</dbReference>
<dbReference type="SUPFAM" id="SSF52058">
    <property type="entry name" value="L domain-like"/>
    <property type="match status" value="1"/>
</dbReference>
<evidence type="ECO:0000256" key="2">
    <source>
        <dbReference type="ARBA" id="ARBA00022614"/>
    </source>
</evidence>
<feature type="region of interest" description="Disordered" evidence="7">
    <location>
        <begin position="133"/>
        <end position="167"/>
    </location>
</feature>
<dbReference type="SUPFAM" id="SSF52047">
    <property type="entry name" value="RNI-like"/>
    <property type="match status" value="2"/>
</dbReference>
<keyword evidence="4" id="KW-0547">Nucleotide-binding</keyword>
<dbReference type="InterPro" id="IPR056789">
    <property type="entry name" value="LRR_R13L1-DRL21"/>
</dbReference>
<dbReference type="Gramene" id="TVU14850">
    <property type="protein sequence ID" value="TVU14850"/>
    <property type="gene ID" value="EJB05_38346"/>
</dbReference>
<dbReference type="PRINTS" id="PR00364">
    <property type="entry name" value="DISEASERSIST"/>
</dbReference>
<keyword evidence="6" id="KW-0067">ATP-binding</keyword>
<dbReference type="SUPFAM" id="SSF52540">
    <property type="entry name" value="P-loop containing nucleoside triphosphate hydrolases"/>
    <property type="match status" value="1"/>
</dbReference>
<feature type="non-terminal residue" evidence="12">
    <location>
        <position position="1"/>
    </location>
</feature>
<dbReference type="FunFam" id="1.10.10.10:FF:000322">
    <property type="entry name" value="Probable disease resistance protein At1g63360"/>
    <property type="match status" value="1"/>
</dbReference>
<keyword evidence="3" id="KW-0677">Repeat</keyword>
<protein>
    <recommendedName>
        <fullName evidence="14">NB-ARC domain-containing protein</fullName>
    </recommendedName>
</protein>
<dbReference type="Gene3D" id="3.80.10.10">
    <property type="entry name" value="Ribonuclease Inhibitor"/>
    <property type="match status" value="3"/>
</dbReference>
<keyword evidence="2" id="KW-0433">Leucine-rich repeat</keyword>
<evidence type="ECO:0000313" key="13">
    <source>
        <dbReference type="Proteomes" id="UP000324897"/>
    </source>
</evidence>
<evidence type="ECO:0000256" key="4">
    <source>
        <dbReference type="ARBA" id="ARBA00022741"/>
    </source>
</evidence>
<dbReference type="OrthoDB" id="683516at2759"/>
<evidence type="ECO:0000313" key="12">
    <source>
        <dbReference type="EMBL" id="TVU14850.1"/>
    </source>
</evidence>
<dbReference type="PANTHER" id="PTHR36766">
    <property type="entry name" value="PLANT BROAD-SPECTRUM MILDEW RESISTANCE PROTEIN RPW8"/>
    <property type="match status" value="1"/>
</dbReference>
<comment type="caution">
    <text evidence="12">The sequence shown here is derived from an EMBL/GenBank/DDBJ whole genome shotgun (WGS) entry which is preliminary data.</text>
</comment>
<dbReference type="PANTHER" id="PTHR36766:SF73">
    <property type="entry name" value="NB-ARC DOMAIN-CONTAINING PROTEIN"/>
    <property type="match status" value="1"/>
</dbReference>
<comment type="similarity">
    <text evidence="1">Belongs to the disease resistance NB-LRR family.</text>
</comment>
<evidence type="ECO:0000256" key="5">
    <source>
        <dbReference type="ARBA" id="ARBA00022821"/>
    </source>
</evidence>
<evidence type="ECO:0008006" key="14">
    <source>
        <dbReference type="Google" id="ProtNLM"/>
    </source>
</evidence>